<dbReference type="PANTHER" id="PTHR37422">
    <property type="entry name" value="TEICHURONIC ACID BIOSYNTHESIS PROTEIN TUAE"/>
    <property type="match status" value="1"/>
</dbReference>
<feature type="transmembrane region" description="Helical" evidence="5">
    <location>
        <begin position="248"/>
        <end position="268"/>
    </location>
</feature>
<feature type="domain" description="O-antigen ligase-related" evidence="6">
    <location>
        <begin position="282"/>
        <end position="420"/>
    </location>
</feature>
<reference evidence="7 8" key="1">
    <citation type="journal article" date="2012" name="J. Bacteriol.">
        <title>Draft genome sequence of the cyanide-utilizing bacterium Pseudomonas fluorescens strain NCIMB 11764.</title>
        <authorList>
            <person name="Vilo C.A."/>
            <person name="Benedik M.J."/>
            <person name="Kunz D.A."/>
            <person name="Dong Q."/>
        </authorList>
    </citation>
    <scope>NUCLEOTIDE SEQUENCE [LARGE SCALE GENOMIC DNA]</scope>
    <source>
        <strain evidence="7 8">NCIMB 11764</strain>
    </source>
</reference>
<keyword evidence="2 5" id="KW-0812">Transmembrane</keyword>
<feature type="transmembrane region" description="Helical" evidence="5">
    <location>
        <begin position="319"/>
        <end position="338"/>
    </location>
</feature>
<sequence>MPEHIRALIVILVLAGTVFTLARRPAKDLIPYNDFTRRRNLWFVLTLLVFFAHSFWVYAAVAAVVLTVARKRERNPMALFFMLLFLVPPASAQIPGMGVINYFFDLNHIRLLSLCVLLPAFFVLRRRSDTLPFGRTWPDKLLTAGLVLTSLLLLRETTLTDTLRQTAYMFIEVFLPYYVASRALKDLSDFKDALLAFVLAAMVLSIIGLFEFARSWLLYSALTDALGMQWEMSGYLSRGGSLRASATTGQAIALGFVISVALGLYLFLQEGVRSKLQRRLGGLLLAGGLFAPLSRGPWIGAVVMITAFIATGRGAAKRLMLLALAAVLAIPLLAIVPGGQKFLDLLPFIGTIEVENITYRQRLFDNAMIVIQRNPLFGAFDFRSTPEMQSMIQGQGIIDIVNTYINVALQVGLVGLTLFVAFFVTVLLGIRKAMRSFPDKDDERRRLGRALLATLAGIMVTIVTVSSITFIPIVYWSVAGLGVAYVQMARKLKHTSIAVTASAHLQLR</sequence>
<feature type="transmembrane region" description="Helical" evidence="5">
    <location>
        <begin position="407"/>
        <end position="430"/>
    </location>
</feature>
<feature type="transmembrane region" description="Helical" evidence="5">
    <location>
        <begin position="78"/>
        <end position="103"/>
    </location>
</feature>
<name>A0A0K1QR95_PSEFL</name>
<evidence type="ECO:0000313" key="7">
    <source>
        <dbReference type="EMBL" id="AKV08218.1"/>
    </source>
</evidence>
<organism evidence="7 8">
    <name type="scientific">Pseudomonas fluorescens NCIMB 11764</name>
    <dbReference type="NCBI Taxonomy" id="1221522"/>
    <lineage>
        <taxon>Bacteria</taxon>
        <taxon>Pseudomonadati</taxon>
        <taxon>Pseudomonadota</taxon>
        <taxon>Gammaproteobacteria</taxon>
        <taxon>Pseudomonadales</taxon>
        <taxon>Pseudomonadaceae</taxon>
        <taxon>Pseudomonas</taxon>
    </lineage>
</organism>
<evidence type="ECO:0000256" key="3">
    <source>
        <dbReference type="ARBA" id="ARBA00022989"/>
    </source>
</evidence>
<feature type="transmembrane region" description="Helical" evidence="5">
    <location>
        <begin position="41"/>
        <end position="66"/>
    </location>
</feature>
<evidence type="ECO:0000259" key="6">
    <source>
        <dbReference type="Pfam" id="PF04932"/>
    </source>
</evidence>
<dbReference type="OrthoDB" id="7522192at2"/>
<gene>
    <name evidence="7" type="ORF">B723_18135</name>
</gene>
<dbReference type="EMBL" id="CP010945">
    <property type="protein sequence ID" value="AKV08218.1"/>
    <property type="molecule type" value="Genomic_DNA"/>
</dbReference>
<evidence type="ECO:0000256" key="2">
    <source>
        <dbReference type="ARBA" id="ARBA00022692"/>
    </source>
</evidence>
<evidence type="ECO:0000256" key="1">
    <source>
        <dbReference type="ARBA" id="ARBA00004141"/>
    </source>
</evidence>
<feature type="transmembrane region" description="Helical" evidence="5">
    <location>
        <begin position="166"/>
        <end position="184"/>
    </location>
</feature>
<keyword evidence="3 5" id="KW-1133">Transmembrane helix</keyword>
<feature type="transmembrane region" description="Helical" evidence="5">
    <location>
        <begin position="193"/>
        <end position="210"/>
    </location>
</feature>
<dbReference type="Pfam" id="PF04932">
    <property type="entry name" value="Wzy_C"/>
    <property type="match status" value="1"/>
</dbReference>
<accession>A0A0K1QR95</accession>
<evidence type="ECO:0000313" key="8">
    <source>
        <dbReference type="Proteomes" id="UP000017175"/>
    </source>
</evidence>
<feature type="transmembrane region" description="Helical" evidence="5">
    <location>
        <begin position="451"/>
        <end position="478"/>
    </location>
</feature>
<comment type="subcellular location">
    <subcellularLocation>
        <location evidence="1">Membrane</location>
        <topology evidence="1">Multi-pass membrane protein</topology>
    </subcellularLocation>
</comment>
<dbReference type="InterPro" id="IPR007016">
    <property type="entry name" value="O-antigen_ligase-rel_domated"/>
</dbReference>
<dbReference type="Proteomes" id="UP000017175">
    <property type="component" value="Chromosome"/>
</dbReference>
<dbReference type="eggNOG" id="COG3307">
    <property type="taxonomic scope" value="Bacteria"/>
</dbReference>
<feature type="transmembrane region" description="Helical" evidence="5">
    <location>
        <begin position="109"/>
        <end position="125"/>
    </location>
</feature>
<evidence type="ECO:0000256" key="5">
    <source>
        <dbReference type="SAM" id="Phobius"/>
    </source>
</evidence>
<keyword evidence="7" id="KW-0436">Ligase</keyword>
<protein>
    <submittedName>
        <fullName evidence="7">Ligase</fullName>
    </submittedName>
</protein>
<dbReference type="PANTHER" id="PTHR37422:SF13">
    <property type="entry name" value="LIPOPOLYSACCHARIDE BIOSYNTHESIS PROTEIN PA4999-RELATED"/>
    <property type="match status" value="1"/>
</dbReference>
<dbReference type="GO" id="GO:0016874">
    <property type="term" value="F:ligase activity"/>
    <property type="evidence" value="ECO:0007669"/>
    <property type="project" value="UniProtKB-KW"/>
</dbReference>
<evidence type="ECO:0000256" key="4">
    <source>
        <dbReference type="ARBA" id="ARBA00023136"/>
    </source>
</evidence>
<proteinExistence type="predicted"/>
<dbReference type="AlphaFoldDB" id="A0A0K1QR95"/>
<keyword evidence="4 5" id="KW-0472">Membrane</keyword>
<dbReference type="RefSeq" id="WP_017338057.1">
    <property type="nucleotide sequence ID" value="NZ_CP010945.1"/>
</dbReference>
<dbReference type="GO" id="GO:0016020">
    <property type="term" value="C:membrane"/>
    <property type="evidence" value="ECO:0007669"/>
    <property type="project" value="UniProtKB-SubCell"/>
</dbReference>
<dbReference type="InterPro" id="IPR051533">
    <property type="entry name" value="WaaL-like"/>
</dbReference>